<evidence type="ECO:0000259" key="6">
    <source>
        <dbReference type="PROSITE" id="PS50113"/>
    </source>
</evidence>
<dbReference type="InterPro" id="IPR029787">
    <property type="entry name" value="Nucleotide_cyclase"/>
</dbReference>
<dbReference type="PANTHER" id="PTHR44757:SF2">
    <property type="entry name" value="BIOFILM ARCHITECTURE MAINTENANCE PROTEIN MBAA"/>
    <property type="match status" value="1"/>
</dbReference>
<dbReference type="Pfam" id="PF13426">
    <property type="entry name" value="PAS_9"/>
    <property type="match status" value="1"/>
</dbReference>
<dbReference type="PROSITE" id="PS50113">
    <property type="entry name" value="PAC"/>
    <property type="match status" value="2"/>
</dbReference>
<comment type="cofactor">
    <cofactor evidence="1">
        <name>Mg(2+)</name>
        <dbReference type="ChEBI" id="CHEBI:18420"/>
    </cofactor>
</comment>
<feature type="signal peptide" evidence="4">
    <location>
        <begin position="1"/>
        <end position="21"/>
    </location>
</feature>
<dbReference type="NCBIfam" id="TIGR00254">
    <property type="entry name" value="GGDEF"/>
    <property type="match status" value="1"/>
</dbReference>
<dbReference type="EMBL" id="ANIE01000007">
    <property type="protein sequence ID" value="KEF30911.1"/>
    <property type="molecule type" value="Genomic_DNA"/>
</dbReference>
<protein>
    <submittedName>
        <fullName evidence="8">Diguanylate cyclase</fullName>
    </submittedName>
</protein>
<dbReference type="PROSITE" id="PS50887">
    <property type="entry name" value="GGDEF"/>
    <property type="match status" value="1"/>
</dbReference>
<organism evidence="8 9">
    <name type="scientific">Marinobacter nitratireducens</name>
    <dbReference type="NCBI Taxonomy" id="1137280"/>
    <lineage>
        <taxon>Bacteria</taxon>
        <taxon>Pseudomonadati</taxon>
        <taxon>Pseudomonadota</taxon>
        <taxon>Gammaproteobacteria</taxon>
        <taxon>Pseudomonadales</taxon>
        <taxon>Marinobacteraceae</taxon>
        <taxon>Marinobacter</taxon>
    </lineage>
</organism>
<dbReference type="PROSITE" id="PS50112">
    <property type="entry name" value="PAS"/>
    <property type="match status" value="1"/>
</dbReference>
<dbReference type="Proteomes" id="UP000035057">
    <property type="component" value="Unassembled WGS sequence"/>
</dbReference>
<dbReference type="Gene3D" id="3.30.450.20">
    <property type="entry name" value="PAS domain"/>
    <property type="match status" value="2"/>
</dbReference>
<reference evidence="8 9" key="1">
    <citation type="submission" date="2012-12" db="EMBL/GenBank/DDBJ databases">
        <title>Genome assembly of Marinobacter sp. AK21.</title>
        <authorList>
            <person name="Khatri I."/>
            <person name="Kumar R."/>
            <person name="Vaidya B."/>
            <person name="Subramanian S."/>
            <person name="Pinnaka A."/>
        </authorList>
    </citation>
    <scope>NUCLEOTIDE SEQUENCE [LARGE SCALE GENOMIC DNA]</scope>
    <source>
        <strain evidence="8 9">AK21</strain>
    </source>
</reference>
<dbReference type="RefSeq" id="WP_051669096.1">
    <property type="nucleotide sequence ID" value="NZ_ANIE01000007.1"/>
</dbReference>
<keyword evidence="3" id="KW-0472">Membrane</keyword>
<evidence type="ECO:0000313" key="8">
    <source>
        <dbReference type="EMBL" id="KEF30911.1"/>
    </source>
</evidence>
<dbReference type="SUPFAM" id="SSF53850">
    <property type="entry name" value="Periplasmic binding protein-like II"/>
    <property type="match status" value="1"/>
</dbReference>
<comment type="caution">
    <text evidence="8">The sequence shown here is derived from an EMBL/GenBank/DDBJ whole genome shotgun (WGS) entry which is preliminary data.</text>
</comment>
<keyword evidence="4" id="KW-0732">Signal</keyword>
<dbReference type="SMART" id="SM00086">
    <property type="entry name" value="PAC"/>
    <property type="match status" value="2"/>
</dbReference>
<gene>
    <name evidence="8" type="ORF">D777_02853</name>
</gene>
<dbReference type="InterPro" id="IPR035965">
    <property type="entry name" value="PAS-like_dom_sf"/>
</dbReference>
<dbReference type="Gene3D" id="3.40.190.10">
    <property type="entry name" value="Periplasmic binding protein-like II"/>
    <property type="match status" value="2"/>
</dbReference>
<feature type="domain" description="GGDEF" evidence="7">
    <location>
        <begin position="617"/>
        <end position="752"/>
    </location>
</feature>
<keyword evidence="2" id="KW-0808">Transferase</keyword>
<evidence type="ECO:0000259" key="7">
    <source>
        <dbReference type="PROSITE" id="PS50887"/>
    </source>
</evidence>
<dbReference type="Pfam" id="PF12974">
    <property type="entry name" value="Phosphonate-bd"/>
    <property type="match status" value="1"/>
</dbReference>
<dbReference type="GO" id="GO:0016301">
    <property type="term" value="F:kinase activity"/>
    <property type="evidence" value="ECO:0007669"/>
    <property type="project" value="UniProtKB-KW"/>
</dbReference>
<dbReference type="InterPro" id="IPR001610">
    <property type="entry name" value="PAC"/>
</dbReference>
<keyword evidence="9" id="KW-1185">Reference proteome</keyword>
<evidence type="ECO:0000256" key="1">
    <source>
        <dbReference type="ARBA" id="ARBA00001946"/>
    </source>
</evidence>
<evidence type="ECO:0000259" key="5">
    <source>
        <dbReference type="PROSITE" id="PS50112"/>
    </source>
</evidence>
<dbReference type="InterPro" id="IPR043128">
    <property type="entry name" value="Rev_trsase/Diguanyl_cyclase"/>
</dbReference>
<dbReference type="InterPro" id="IPR013656">
    <property type="entry name" value="PAS_4"/>
</dbReference>
<dbReference type="CDD" id="cd01949">
    <property type="entry name" value="GGDEF"/>
    <property type="match status" value="1"/>
</dbReference>
<dbReference type="InterPro" id="IPR052155">
    <property type="entry name" value="Biofilm_reg_signaling"/>
</dbReference>
<keyword evidence="3" id="KW-1133">Transmembrane helix</keyword>
<dbReference type="NCBIfam" id="TIGR00229">
    <property type="entry name" value="sensory_box"/>
    <property type="match status" value="2"/>
</dbReference>
<feature type="domain" description="PAC" evidence="6">
    <location>
        <begin position="533"/>
        <end position="585"/>
    </location>
</feature>
<feature type="domain" description="PAC" evidence="6">
    <location>
        <begin position="417"/>
        <end position="469"/>
    </location>
</feature>
<keyword evidence="3" id="KW-0812">Transmembrane</keyword>
<sequence>MRSFLLLFFLLSSVFPIPVSADHALTFGVFAYRPDAVMEEEYKPMAEYLSREVGVPIELEILDQPDLNQALASNRLDFVLTNPSHFLVIRSERSLTGVLATLVRRWEQNQTASLGGVVVTLAEREDIATLEDLAGQTIASPGIFFLGGYQAQMLELREAGVRARDIRRVKQLSRHDRVIQAVLSGDVDAGFVRTGIIEQMALEDPDLPNRLKVIHPQNLSGFPFRVSTRLYPEWPLAALPHVDSAVVRKVASALFALERTDPAAVAAGIAGFAPPMDYQSVEDLARTLRIPPYDQVPMVTWVDVIHQYRLWVFTIVVLVILLIASSLWLGRRKRMIGVEQRRQRRMILGWPQPMLVIRDGVFVDSNRAAVDLLRYTSRNSLIGKDVSAFSPQVQPDGRISQQKLHTLIGRAVHGEVQACEWKLARSDGSEVWVDMTLAPIHEKGEPEPLILCSWYDITRRRNAEQRQRLAASVFDHAREAIFITDAHGTVIDVNDAYAGITGRSRESAIGSTPPLPMEEGSGVFQSARQDGFWSGEFEARRETGETIVLTLTISGVRDEHGDIGHFVGVFSDITKSKEQERKLRLMAHFDALTGLPNRVLFADRLQQSMSHARRQGFRLAVLYIDLDEFKPVNDAFGHEAGDRLLVEVAKRMRQALREEDTLARLGGDEFSAIVVNVGDEAALESLLSRLLEMVSAPVWVSNHSVEVSVSVGYTLYPQDGTDLDGDQLLRQADQAMYRAKHLGKNQSCRFSEGKV</sequence>
<dbReference type="AlphaFoldDB" id="A0A072N062"/>
<dbReference type="PATRIC" id="fig|1137280.3.peg.2671"/>
<feature type="chain" id="PRO_5001680322" evidence="4">
    <location>
        <begin position="22"/>
        <end position="755"/>
    </location>
</feature>
<dbReference type="Pfam" id="PF00990">
    <property type="entry name" value="GGDEF"/>
    <property type="match status" value="1"/>
</dbReference>
<evidence type="ECO:0000256" key="3">
    <source>
        <dbReference type="SAM" id="Phobius"/>
    </source>
</evidence>
<dbReference type="InterPro" id="IPR000014">
    <property type="entry name" value="PAS"/>
</dbReference>
<feature type="transmembrane region" description="Helical" evidence="3">
    <location>
        <begin position="308"/>
        <end position="329"/>
    </location>
</feature>
<dbReference type="SUPFAM" id="SSF55785">
    <property type="entry name" value="PYP-like sensor domain (PAS domain)"/>
    <property type="match status" value="2"/>
</dbReference>
<dbReference type="InterPro" id="IPR000700">
    <property type="entry name" value="PAS-assoc_C"/>
</dbReference>
<dbReference type="SMART" id="SM00267">
    <property type="entry name" value="GGDEF"/>
    <property type="match status" value="1"/>
</dbReference>
<evidence type="ECO:0000256" key="2">
    <source>
        <dbReference type="ARBA" id="ARBA00022777"/>
    </source>
</evidence>
<keyword evidence="2" id="KW-0418">Kinase</keyword>
<dbReference type="CDD" id="cd00130">
    <property type="entry name" value="PAS"/>
    <property type="match status" value="2"/>
</dbReference>
<dbReference type="Gene3D" id="3.30.70.270">
    <property type="match status" value="1"/>
</dbReference>
<dbReference type="Pfam" id="PF08448">
    <property type="entry name" value="PAS_4"/>
    <property type="match status" value="1"/>
</dbReference>
<feature type="domain" description="PAS" evidence="5">
    <location>
        <begin position="466"/>
        <end position="510"/>
    </location>
</feature>
<dbReference type="SUPFAM" id="SSF55073">
    <property type="entry name" value="Nucleotide cyclase"/>
    <property type="match status" value="1"/>
</dbReference>
<dbReference type="STRING" id="1137280.D777_02853"/>
<name>A0A072N062_9GAMM</name>
<evidence type="ECO:0000313" key="9">
    <source>
        <dbReference type="Proteomes" id="UP000035057"/>
    </source>
</evidence>
<proteinExistence type="predicted"/>
<evidence type="ECO:0000256" key="4">
    <source>
        <dbReference type="SAM" id="SignalP"/>
    </source>
</evidence>
<dbReference type="FunFam" id="3.30.70.270:FF:000001">
    <property type="entry name" value="Diguanylate cyclase domain protein"/>
    <property type="match status" value="1"/>
</dbReference>
<dbReference type="InterPro" id="IPR000160">
    <property type="entry name" value="GGDEF_dom"/>
</dbReference>
<accession>A0A072N062</accession>
<dbReference type="SMART" id="SM00091">
    <property type="entry name" value="PAS"/>
    <property type="match status" value="2"/>
</dbReference>
<dbReference type="PANTHER" id="PTHR44757">
    <property type="entry name" value="DIGUANYLATE CYCLASE DGCP"/>
    <property type="match status" value="1"/>
</dbReference>